<proteinExistence type="predicted"/>
<evidence type="ECO:0000313" key="1">
    <source>
        <dbReference type="EMBL" id="WMX18846.1"/>
    </source>
</evidence>
<name>A0AA51Z025_9CAUD</name>
<accession>A0AA51Z025</accession>
<reference evidence="1 2" key="1">
    <citation type="submission" date="2023-05" db="EMBL/GenBank/DDBJ databases">
        <title>Complete genome sequence of three non-O157 smooth Escherichia coli infecting phages.</title>
        <authorList>
            <person name="Pas C."/>
            <person name="Briers Y."/>
            <person name="Fieseler L."/>
        </authorList>
    </citation>
    <scope>NUCLEOTIDE SEQUENCE [LARGE SCALE GENOMIC DNA]</scope>
</reference>
<dbReference type="Proteomes" id="UP001182149">
    <property type="component" value="Segment"/>
</dbReference>
<sequence>MKINFEIIPKVKEKQLIFSDLSNGDIFKFKNVDADTYLWMKIDKRSAMKLSDTSDITDVFIHSEVSKYKYKIIIEGK</sequence>
<dbReference type="EMBL" id="OQ921332">
    <property type="protein sequence ID" value="WMX18846.1"/>
    <property type="molecule type" value="Genomic_DNA"/>
</dbReference>
<organism evidence="1 2">
    <name type="scientific">Escherichia phage vB_EcoP_PAS59</name>
    <dbReference type="NCBI Taxonomy" id="3053873"/>
    <lineage>
        <taxon>Viruses</taxon>
        <taxon>Duplodnaviria</taxon>
        <taxon>Heunggongvirae</taxon>
        <taxon>Uroviricota</taxon>
        <taxon>Caudoviricetes</taxon>
        <taxon>Mktvariviridae</taxon>
        <taxon>Gordonclarkvirinae</taxon>
        <taxon>Suseptimavirus</taxon>
        <taxon>Suseptimavirus PAS59</taxon>
    </lineage>
</organism>
<keyword evidence="2" id="KW-1185">Reference proteome</keyword>
<protein>
    <submittedName>
        <fullName evidence="1">Uncharacterized protein</fullName>
    </submittedName>
</protein>
<evidence type="ECO:0000313" key="2">
    <source>
        <dbReference type="Proteomes" id="UP001182149"/>
    </source>
</evidence>